<sequence length="200" mass="20391">MPLPLRRPLVPRLPGFSRRDFGVGLVETVSTTIAGAVVGAGLAPFLASIVGETGRWALAVRRCFGFDVGGALPPEAGSDGWLGLLVGVDPWLLGPPAGSHPSTPGPTDVSLGVEGDSAGRVFLIAATKALCRTDFPSSFEGLRLRPREARPFSRAATNTELRLAEGGVCSRLAVPLAAGGASWASAASSLPGAVAWAGEP</sequence>
<name>A0A7S4G4A9_9EUGL</name>
<proteinExistence type="predicted"/>
<dbReference type="AlphaFoldDB" id="A0A7S4G4A9"/>
<accession>A0A7S4G4A9</accession>
<organism evidence="1">
    <name type="scientific">Eutreptiella gymnastica</name>
    <dbReference type="NCBI Taxonomy" id="73025"/>
    <lineage>
        <taxon>Eukaryota</taxon>
        <taxon>Discoba</taxon>
        <taxon>Euglenozoa</taxon>
        <taxon>Euglenida</taxon>
        <taxon>Spirocuta</taxon>
        <taxon>Euglenophyceae</taxon>
        <taxon>Eutreptiales</taxon>
        <taxon>Eutreptiaceae</taxon>
        <taxon>Eutreptiella</taxon>
    </lineage>
</organism>
<protein>
    <submittedName>
        <fullName evidence="1">Uncharacterized protein</fullName>
    </submittedName>
</protein>
<gene>
    <name evidence="1" type="ORF">EGYM00163_LOCUS36065</name>
</gene>
<dbReference type="EMBL" id="HBJA01104554">
    <property type="protein sequence ID" value="CAE0824822.1"/>
    <property type="molecule type" value="Transcribed_RNA"/>
</dbReference>
<reference evidence="1" key="1">
    <citation type="submission" date="2021-01" db="EMBL/GenBank/DDBJ databases">
        <authorList>
            <person name="Corre E."/>
            <person name="Pelletier E."/>
            <person name="Niang G."/>
            <person name="Scheremetjew M."/>
            <person name="Finn R."/>
            <person name="Kale V."/>
            <person name="Holt S."/>
            <person name="Cochrane G."/>
            <person name="Meng A."/>
            <person name="Brown T."/>
            <person name="Cohen L."/>
        </authorList>
    </citation>
    <scope>NUCLEOTIDE SEQUENCE</scope>
    <source>
        <strain evidence="1">CCMP1594</strain>
    </source>
</reference>
<evidence type="ECO:0000313" key="1">
    <source>
        <dbReference type="EMBL" id="CAE0824822.1"/>
    </source>
</evidence>